<accession>A0A2P5EPT5</accession>
<keyword evidence="4" id="KW-1185">Reference proteome</keyword>
<name>A0A2P5EPT5_TREOI</name>
<evidence type="ECO:0008006" key="5">
    <source>
        <dbReference type="Google" id="ProtNLM"/>
    </source>
</evidence>
<feature type="transmembrane region" description="Helical" evidence="2">
    <location>
        <begin position="80"/>
        <end position="101"/>
    </location>
</feature>
<reference evidence="4" key="1">
    <citation type="submission" date="2016-06" db="EMBL/GenBank/DDBJ databases">
        <title>Parallel loss of symbiosis genes in relatives of nitrogen-fixing non-legume Parasponia.</title>
        <authorList>
            <person name="Van Velzen R."/>
            <person name="Holmer R."/>
            <person name="Bu F."/>
            <person name="Rutten L."/>
            <person name="Van Zeijl A."/>
            <person name="Liu W."/>
            <person name="Santuari L."/>
            <person name="Cao Q."/>
            <person name="Sharma T."/>
            <person name="Shen D."/>
            <person name="Roswanjaya Y."/>
            <person name="Wardhani T."/>
            <person name="Kalhor M.S."/>
            <person name="Jansen J."/>
            <person name="Van den Hoogen J."/>
            <person name="Gungor B."/>
            <person name="Hartog M."/>
            <person name="Hontelez J."/>
            <person name="Verver J."/>
            <person name="Yang W.-C."/>
            <person name="Schijlen E."/>
            <person name="Repin R."/>
            <person name="Schilthuizen M."/>
            <person name="Schranz E."/>
            <person name="Heidstra R."/>
            <person name="Miyata K."/>
            <person name="Fedorova E."/>
            <person name="Kohlen W."/>
            <person name="Bisseling T."/>
            <person name="Smit S."/>
            <person name="Geurts R."/>
        </authorList>
    </citation>
    <scope>NUCLEOTIDE SEQUENCE [LARGE SCALE GENOMIC DNA]</scope>
    <source>
        <strain evidence="4">cv. RG33-2</strain>
    </source>
</reference>
<evidence type="ECO:0000256" key="1">
    <source>
        <dbReference type="SAM" id="MobiDB-lite"/>
    </source>
</evidence>
<organism evidence="3 4">
    <name type="scientific">Trema orientale</name>
    <name type="common">Charcoal tree</name>
    <name type="synonym">Celtis orientalis</name>
    <dbReference type="NCBI Taxonomy" id="63057"/>
    <lineage>
        <taxon>Eukaryota</taxon>
        <taxon>Viridiplantae</taxon>
        <taxon>Streptophyta</taxon>
        <taxon>Embryophyta</taxon>
        <taxon>Tracheophyta</taxon>
        <taxon>Spermatophyta</taxon>
        <taxon>Magnoliopsida</taxon>
        <taxon>eudicotyledons</taxon>
        <taxon>Gunneridae</taxon>
        <taxon>Pentapetalae</taxon>
        <taxon>rosids</taxon>
        <taxon>fabids</taxon>
        <taxon>Rosales</taxon>
        <taxon>Cannabaceae</taxon>
        <taxon>Trema</taxon>
    </lineage>
</organism>
<comment type="caution">
    <text evidence="3">The sequence shown here is derived from an EMBL/GenBank/DDBJ whole genome shotgun (WGS) entry which is preliminary data.</text>
</comment>
<proteinExistence type="predicted"/>
<evidence type="ECO:0000313" key="3">
    <source>
        <dbReference type="EMBL" id="PON87554.1"/>
    </source>
</evidence>
<protein>
    <recommendedName>
        <fullName evidence="5">Transmembrane protein</fullName>
    </recommendedName>
</protein>
<dbReference type="Proteomes" id="UP000237000">
    <property type="component" value="Unassembled WGS sequence"/>
</dbReference>
<keyword evidence="2" id="KW-0472">Membrane</keyword>
<evidence type="ECO:0000313" key="4">
    <source>
        <dbReference type="Proteomes" id="UP000237000"/>
    </source>
</evidence>
<keyword evidence="2" id="KW-1133">Transmembrane helix</keyword>
<evidence type="ECO:0000256" key="2">
    <source>
        <dbReference type="SAM" id="Phobius"/>
    </source>
</evidence>
<dbReference type="EMBL" id="JXTC01000116">
    <property type="protein sequence ID" value="PON87554.1"/>
    <property type="molecule type" value="Genomic_DNA"/>
</dbReference>
<sequence length="105" mass="11998">MVNGGYPRIQVWIQRRLLGQLAREHFDEELAGHRSSDNDTADNGRSKADVDRMRETYLLPEQDREPGARGSYLHKQNPKVYTIVILILLASIVVNACWFTCPVIC</sequence>
<dbReference type="InParanoid" id="A0A2P5EPT5"/>
<gene>
    <name evidence="3" type="ORF">TorRG33x02_167320</name>
</gene>
<dbReference type="AlphaFoldDB" id="A0A2P5EPT5"/>
<feature type="region of interest" description="Disordered" evidence="1">
    <location>
        <begin position="29"/>
        <end position="51"/>
    </location>
</feature>
<keyword evidence="2" id="KW-0812">Transmembrane</keyword>